<evidence type="ECO:0000313" key="3">
    <source>
        <dbReference type="Proteomes" id="UP000465667"/>
    </source>
</evidence>
<dbReference type="GeneID" id="44083349"/>
<accession>A0A6C0URJ5</accession>
<reference evidence="2 3" key="1">
    <citation type="submission" date="2020-02" db="EMBL/GenBank/DDBJ databases">
        <title>Whole genome sequence of Haloferax alexandrinus pws1.</title>
        <authorList>
            <person name="Verma D.K."/>
            <person name="Gopal K."/>
            <person name="Prasad E.S."/>
        </authorList>
    </citation>
    <scope>NUCLEOTIDE SEQUENCE [LARGE SCALE GENOMIC DNA]</scope>
    <source>
        <strain evidence="3">wsp1</strain>
    </source>
</reference>
<gene>
    <name evidence="2" type="ORF">G3A49_08030</name>
</gene>
<dbReference type="EMBL" id="CP048738">
    <property type="protein sequence ID" value="QIB78086.1"/>
    <property type="molecule type" value="Genomic_DNA"/>
</dbReference>
<protein>
    <recommendedName>
        <fullName evidence="1">DUF8048 domain-containing protein</fullName>
    </recommendedName>
</protein>
<dbReference type="Proteomes" id="UP000465667">
    <property type="component" value="Chromosome"/>
</dbReference>
<sequence>MSDKECHVYLDEGSNTSYVGDPFAGVPISREIVESVAAQYHVKSDSLARALREVRSTSVVNVETLFTGFDPLPVGRSDDGLLFVLAEADGCWDAAAERIGLSEDGHAAAATAHDRQVREVVGDREVRGGNGFVVSCPEFPTDAIDDIITVVERTRLTNRQATTWILSQYVPGSDAIARILSMPESLVQTELATVDRTTQQSSEETLTLDVPGPLTRLDPEPQSIKWMGLEWSRWFNLRDWQTLRDELPRRPGLYRVRHTELPGLMYVGESGSAGGVRQRVGIELPAGLNESTPKTGDRHGAARPLRQITEIAGGEMEVSVTTPPISSEQRHRRAIEATLLAICRREIGWTPMVQLNREPAEHVAGSRGELLHELRDIAERSSYSVPSWRPWRDVTASNWLGLNWTTSRPLSKRDMIDSSGVHAFRLWRKDQAGERWDRTLQEVGTTGSIEGRLFTLHNQYGDEVRFSVVNLNGLSTDTRQRSRELGEVRYDLIGAHYLATGVPPEAQF</sequence>
<dbReference type="InterPro" id="IPR058361">
    <property type="entry name" value="DUF8048"/>
</dbReference>
<evidence type="ECO:0000313" key="2">
    <source>
        <dbReference type="EMBL" id="QIB78086.1"/>
    </source>
</evidence>
<proteinExistence type="predicted"/>
<feature type="domain" description="DUF8048" evidence="1">
    <location>
        <begin position="27"/>
        <end position="127"/>
    </location>
</feature>
<organism evidence="2 3">
    <name type="scientific">Haloferax volcanii</name>
    <name type="common">Halobacterium volcanii</name>
    <dbReference type="NCBI Taxonomy" id="2246"/>
    <lineage>
        <taxon>Archaea</taxon>
        <taxon>Methanobacteriati</taxon>
        <taxon>Methanobacteriota</taxon>
        <taxon>Stenosarchaea group</taxon>
        <taxon>Halobacteria</taxon>
        <taxon>Halobacteriales</taxon>
        <taxon>Haloferacaceae</taxon>
        <taxon>Haloferax</taxon>
    </lineage>
</organism>
<name>A0A6C0URJ5_HALVO</name>
<evidence type="ECO:0000259" key="1">
    <source>
        <dbReference type="Pfam" id="PF26222"/>
    </source>
</evidence>
<dbReference type="Pfam" id="PF26222">
    <property type="entry name" value="DUF8048"/>
    <property type="match status" value="1"/>
</dbReference>
<dbReference type="KEGG" id="hale:G3A49_08030"/>
<dbReference type="RefSeq" id="WP_163488878.1">
    <property type="nucleotide sequence ID" value="NZ_CP048738.1"/>
</dbReference>
<dbReference type="AlphaFoldDB" id="A0A6C0URJ5"/>